<dbReference type="RefSeq" id="WP_367625437.1">
    <property type="nucleotide sequence ID" value="NZ_JBFNQD010000008.1"/>
</dbReference>
<gene>
    <name evidence="1" type="ORF">ABXS05_22370</name>
</gene>
<reference evidence="1 2" key="1">
    <citation type="submission" date="2024-07" db="EMBL/GenBank/DDBJ databases">
        <title>Description of Labrys sedimenti sp. nov., isolated from a diclofenac-degrading enrichment culture.</title>
        <authorList>
            <person name="Tancsics A."/>
            <person name="Csepanyi A."/>
        </authorList>
    </citation>
    <scope>NUCLEOTIDE SEQUENCE [LARGE SCALE GENOMIC DNA]</scope>
    <source>
        <strain evidence="1 2">LMG 23578</strain>
    </source>
</reference>
<keyword evidence="2" id="KW-1185">Reference proteome</keyword>
<protein>
    <submittedName>
        <fullName evidence="1">DUF1444 family protein</fullName>
    </submittedName>
</protein>
<accession>A0ABV3PRQ3</accession>
<evidence type="ECO:0000313" key="1">
    <source>
        <dbReference type="EMBL" id="MEW9308317.1"/>
    </source>
</evidence>
<dbReference type="PROSITE" id="PS51318">
    <property type="entry name" value="TAT"/>
    <property type="match status" value="1"/>
</dbReference>
<organism evidence="1 2">
    <name type="scientific">Labrys neptuniae</name>
    <dbReference type="NCBI Taxonomy" id="376174"/>
    <lineage>
        <taxon>Bacteria</taxon>
        <taxon>Pseudomonadati</taxon>
        <taxon>Pseudomonadota</taxon>
        <taxon>Alphaproteobacteria</taxon>
        <taxon>Hyphomicrobiales</taxon>
        <taxon>Xanthobacteraceae</taxon>
        <taxon>Labrys</taxon>
    </lineage>
</organism>
<comment type="caution">
    <text evidence="1">The sequence shown here is derived from an EMBL/GenBank/DDBJ whole genome shotgun (WGS) entry which is preliminary data.</text>
</comment>
<dbReference type="InterPro" id="IPR006311">
    <property type="entry name" value="TAT_signal"/>
</dbReference>
<name>A0ABV3PRQ3_9HYPH</name>
<proteinExistence type="predicted"/>
<dbReference type="Pfam" id="PF07285">
    <property type="entry name" value="DUF1444"/>
    <property type="match status" value="1"/>
</dbReference>
<dbReference type="EMBL" id="JBFNQD010000008">
    <property type="protein sequence ID" value="MEW9308317.1"/>
    <property type="molecule type" value="Genomic_DNA"/>
</dbReference>
<dbReference type="Proteomes" id="UP001555786">
    <property type="component" value="Unassembled WGS sequence"/>
</dbReference>
<dbReference type="InterPro" id="IPR010838">
    <property type="entry name" value="DUF1444"/>
</dbReference>
<evidence type="ECO:0000313" key="2">
    <source>
        <dbReference type="Proteomes" id="UP001555786"/>
    </source>
</evidence>
<sequence length="304" mass="33231">MTRRSQGGIGRRGVLQAIFGLAAAGVTAVAARADESFREEVVALLRRRRPALAFTLPGDDPEGIHVKVGGNTLQVYLGNLERQLGKARGMDREGQILDFFDRIVAVRPADDEERARWQEARTKLRLQVVPIEYRRQTKELVSRDLAARVVIAYALDQGERYALVTTDDLKTWGVDADAIHEAALAGLEAASGKLAIEAERSAKGRGAYATILTSDGYDAARLLLPSVRQRLLQALGSDLAIAGIPNRDFLVAWTPDFSARAGFAAKVSEDSKSRSHPLTDELFVIEANGFRVATAAELVEQRRI</sequence>